<keyword evidence="4" id="KW-1185">Reference proteome</keyword>
<evidence type="ECO:0000259" key="2">
    <source>
        <dbReference type="Pfam" id="PF06877"/>
    </source>
</evidence>
<dbReference type="Proteomes" id="UP001303946">
    <property type="component" value="Chromosome"/>
</dbReference>
<evidence type="ECO:0000313" key="3">
    <source>
        <dbReference type="EMBL" id="WOB07693.1"/>
    </source>
</evidence>
<feature type="domain" description="Regulator of ribonuclease activity B" evidence="2">
    <location>
        <begin position="146"/>
        <end position="244"/>
    </location>
</feature>
<proteinExistence type="predicted"/>
<dbReference type="InterPro" id="IPR009671">
    <property type="entry name" value="RraB_dom"/>
</dbReference>
<dbReference type="SUPFAM" id="SSF89946">
    <property type="entry name" value="Hypothetical protein VC0424"/>
    <property type="match status" value="1"/>
</dbReference>
<organism evidence="3 4">
    <name type="scientific">Piscinibacter gummiphilus</name>
    <dbReference type="NCBI Taxonomy" id="946333"/>
    <lineage>
        <taxon>Bacteria</taxon>
        <taxon>Pseudomonadati</taxon>
        <taxon>Pseudomonadota</taxon>
        <taxon>Betaproteobacteria</taxon>
        <taxon>Burkholderiales</taxon>
        <taxon>Sphaerotilaceae</taxon>
        <taxon>Piscinibacter</taxon>
    </lineage>
</organism>
<evidence type="ECO:0000259" key="1">
    <source>
        <dbReference type="Pfam" id="PF05117"/>
    </source>
</evidence>
<dbReference type="Pfam" id="PF05117">
    <property type="entry name" value="DUF695"/>
    <property type="match status" value="1"/>
</dbReference>
<reference evidence="3 4" key="1">
    <citation type="submission" date="2023-10" db="EMBL/GenBank/DDBJ databases">
        <title>Bacteria for the degradation of biodegradable plastic PBAT(Polybutylene adipate terephthalate).</title>
        <authorList>
            <person name="Weon H.-Y."/>
            <person name="Yeon J."/>
        </authorList>
    </citation>
    <scope>NUCLEOTIDE SEQUENCE [LARGE SCALE GENOMIC DNA]</scope>
    <source>
        <strain evidence="3 4">SBD 7-3</strain>
    </source>
</reference>
<dbReference type="Gene3D" id="3.30.70.970">
    <property type="entry name" value="RraB-like"/>
    <property type="match status" value="1"/>
</dbReference>
<gene>
    <name evidence="3" type="ORF">RXV79_22615</name>
</gene>
<feature type="domain" description="DUF695" evidence="1">
    <location>
        <begin position="4"/>
        <end position="135"/>
    </location>
</feature>
<dbReference type="EMBL" id="CP136336">
    <property type="protein sequence ID" value="WOB07693.1"/>
    <property type="molecule type" value="Genomic_DNA"/>
</dbReference>
<dbReference type="Pfam" id="PF06877">
    <property type="entry name" value="RraB"/>
    <property type="match status" value="1"/>
</dbReference>
<accession>A0ABZ0CXT4</accession>
<name>A0ABZ0CXT4_9BURK</name>
<dbReference type="RefSeq" id="WP_316700348.1">
    <property type="nucleotide sequence ID" value="NZ_CP136336.1"/>
</dbReference>
<dbReference type="InterPro" id="IPR036701">
    <property type="entry name" value="RraB-like_sf"/>
</dbReference>
<dbReference type="InterPro" id="IPR016097">
    <property type="entry name" value="DUF695"/>
</dbReference>
<protein>
    <submittedName>
        <fullName evidence="3">DUF695 domain-containing protein</fullName>
    </submittedName>
</protein>
<evidence type="ECO:0000313" key="4">
    <source>
        <dbReference type="Proteomes" id="UP001303946"/>
    </source>
</evidence>
<sequence>MTEHWDFYPLRVDNKPASTFVDLGIAESAPLAHLPHMAYVRLHMNDPRPDGLSSREEFDALVRVEDALQQALCNEGVGYVGRCTTNACRDFYFYIANAQGWDARVQQAMDGIDDEYEFSCGTRPDADWSVYFNFLSPGEEDRQCMENRQVCAALERHGDTLTIAREIDHWAYFSSDERMRAYVAEVATQGFQLRVARDDVEGERSHCAQVWRIDVPAYDEIDKVTLALFDAARRHDGDYDGWECPVEAEAQDRSEA</sequence>